<dbReference type="Gene3D" id="1.10.8.60">
    <property type="match status" value="1"/>
</dbReference>
<dbReference type="PROSITE" id="PS00676">
    <property type="entry name" value="SIGMA54_INTERACT_2"/>
    <property type="match status" value="1"/>
</dbReference>
<sequence length="437" mass="49618">MAKILIIDDDVDILSATKLFLKRHFEEVSIEKKPEKLPFLLNNYSYDLILLDMNFTQDVSSGKEGFHWLDRILDLKPDAKVVLFTAYGDVEMAVKSIKLGAKDFVLKPWDNQKLLNSLLHALAEPTLERAAPEQNMIGESTALQQALQLMNRVAKTDANVLILGENGTGKDLMAKALHQHSGRYKEAFIRADIASLPETLLESELFGHEKGAFTDAKTSRIGKFEEANKGTLFLDEIGNLPLTTQRKLLTTLQNRTVVRLGQNKETKLDIRLICATNEDIAEKVSTGAFREDLFYRINTVTIEMPPLRSRKGDIALLAQHFLGIYNKKYNRNITDFSAHLKQKMELYPWPGNIRELQHAVERAVILCQNNLIDTVDLFGSELQTSKTNQPKSYDLEEVEKQLITEVMQRQRGNISESAKELGLSRAALYRRIEKYAL</sequence>
<evidence type="ECO:0000256" key="4">
    <source>
        <dbReference type="ARBA" id="ARBA00023125"/>
    </source>
</evidence>
<dbReference type="Pfam" id="PF02954">
    <property type="entry name" value="HTH_8"/>
    <property type="match status" value="1"/>
</dbReference>
<dbReference type="InterPro" id="IPR009057">
    <property type="entry name" value="Homeodomain-like_sf"/>
</dbReference>
<organism evidence="9 10">
    <name type="scientific">Dyadobacter jejuensis</name>
    <dbReference type="NCBI Taxonomy" id="1082580"/>
    <lineage>
        <taxon>Bacteria</taxon>
        <taxon>Pseudomonadati</taxon>
        <taxon>Bacteroidota</taxon>
        <taxon>Cytophagia</taxon>
        <taxon>Cytophagales</taxon>
        <taxon>Spirosomataceae</taxon>
        <taxon>Dyadobacter</taxon>
    </lineage>
</organism>
<reference evidence="9 10" key="1">
    <citation type="submission" date="2018-03" db="EMBL/GenBank/DDBJ databases">
        <title>Genomic Encyclopedia of Archaeal and Bacterial Type Strains, Phase II (KMG-II): from individual species to whole genera.</title>
        <authorList>
            <person name="Goeker M."/>
        </authorList>
    </citation>
    <scope>NUCLEOTIDE SEQUENCE [LARGE SCALE GENOMIC DNA]</scope>
    <source>
        <strain evidence="9 10">DSM 100346</strain>
    </source>
</reference>
<proteinExistence type="predicted"/>
<dbReference type="PROSITE" id="PS50045">
    <property type="entry name" value="SIGMA54_INTERACT_4"/>
    <property type="match status" value="1"/>
</dbReference>
<dbReference type="Gene3D" id="1.10.10.60">
    <property type="entry name" value="Homeodomain-like"/>
    <property type="match status" value="1"/>
</dbReference>
<keyword evidence="1" id="KW-0547">Nucleotide-binding</keyword>
<dbReference type="InterPro" id="IPR002197">
    <property type="entry name" value="HTH_Fis"/>
</dbReference>
<dbReference type="Pfam" id="PF25601">
    <property type="entry name" value="AAA_lid_14"/>
    <property type="match status" value="1"/>
</dbReference>
<dbReference type="CDD" id="cd00009">
    <property type="entry name" value="AAA"/>
    <property type="match status" value="1"/>
</dbReference>
<dbReference type="Gene3D" id="3.40.50.300">
    <property type="entry name" value="P-loop containing nucleotide triphosphate hydrolases"/>
    <property type="match status" value="1"/>
</dbReference>
<evidence type="ECO:0000256" key="2">
    <source>
        <dbReference type="ARBA" id="ARBA00022840"/>
    </source>
</evidence>
<protein>
    <submittedName>
        <fullName evidence="9">DNA-binding NtrC family response regulator</fullName>
    </submittedName>
</protein>
<dbReference type="CDD" id="cd00156">
    <property type="entry name" value="REC"/>
    <property type="match status" value="1"/>
</dbReference>
<name>A0A316A7K1_9BACT</name>
<dbReference type="InterPro" id="IPR002078">
    <property type="entry name" value="Sigma_54_int"/>
</dbReference>
<dbReference type="Gene3D" id="3.40.50.2300">
    <property type="match status" value="1"/>
</dbReference>
<keyword evidence="4 9" id="KW-0238">DNA-binding</keyword>
<evidence type="ECO:0000313" key="10">
    <source>
        <dbReference type="Proteomes" id="UP000245880"/>
    </source>
</evidence>
<feature type="domain" description="Sigma-54 factor interaction" evidence="7">
    <location>
        <begin position="136"/>
        <end position="365"/>
    </location>
</feature>
<evidence type="ECO:0000313" key="9">
    <source>
        <dbReference type="EMBL" id="PWJ53583.1"/>
    </source>
</evidence>
<dbReference type="SMART" id="SM00448">
    <property type="entry name" value="REC"/>
    <property type="match status" value="1"/>
</dbReference>
<evidence type="ECO:0000256" key="6">
    <source>
        <dbReference type="PROSITE-ProRule" id="PRU00169"/>
    </source>
</evidence>
<dbReference type="EMBL" id="QGDT01000022">
    <property type="protein sequence ID" value="PWJ53583.1"/>
    <property type="molecule type" value="Genomic_DNA"/>
</dbReference>
<comment type="caution">
    <text evidence="9">The sequence shown here is derived from an EMBL/GenBank/DDBJ whole genome shotgun (WGS) entry which is preliminary data.</text>
</comment>
<gene>
    <name evidence="9" type="ORF">CLV98_1229</name>
</gene>
<dbReference type="SUPFAM" id="SSF52172">
    <property type="entry name" value="CheY-like"/>
    <property type="match status" value="1"/>
</dbReference>
<dbReference type="SUPFAM" id="SSF52540">
    <property type="entry name" value="P-loop containing nucleoside triphosphate hydrolases"/>
    <property type="match status" value="1"/>
</dbReference>
<evidence type="ECO:0000256" key="1">
    <source>
        <dbReference type="ARBA" id="ARBA00022741"/>
    </source>
</evidence>
<dbReference type="SMART" id="SM00382">
    <property type="entry name" value="AAA"/>
    <property type="match status" value="1"/>
</dbReference>
<dbReference type="SUPFAM" id="SSF46689">
    <property type="entry name" value="Homeodomain-like"/>
    <property type="match status" value="1"/>
</dbReference>
<dbReference type="InterPro" id="IPR011006">
    <property type="entry name" value="CheY-like_superfamily"/>
</dbReference>
<dbReference type="PRINTS" id="PR01590">
    <property type="entry name" value="HTHFIS"/>
</dbReference>
<feature type="modified residue" description="4-aspartylphosphate" evidence="6">
    <location>
        <position position="52"/>
    </location>
</feature>
<dbReference type="GO" id="GO:0000160">
    <property type="term" value="P:phosphorelay signal transduction system"/>
    <property type="evidence" value="ECO:0007669"/>
    <property type="project" value="InterPro"/>
</dbReference>
<dbReference type="PANTHER" id="PTHR32071">
    <property type="entry name" value="TRANSCRIPTIONAL REGULATORY PROTEIN"/>
    <property type="match status" value="1"/>
</dbReference>
<dbReference type="InterPro" id="IPR003593">
    <property type="entry name" value="AAA+_ATPase"/>
</dbReference>
<dbReference type="Proteomes" id="UP000245880">
    <property type="component" value="Unassembled WGS sequence"/>
</dbReference>
<evidence type="ECO:0000256" key="3">
    <source>
        <dbReference type="ARBA" id="ARBA00023015"/>
    </source>
</evidence>
<dbReference type="PANTHER" id="PTHR32071:SF113">
    <property type="entry name" value="ALGINATE BIOSYNTHESIS TRANSCRIPTIONAL REGULATORY PROTEIN ALGB"/>
    <property type="match status" value="1"/>
</dbReference>
<dbReference type="InterPro" id="IPR027417">
    <property type="entry name" value="P-loop_NTPase"/>
</dbReference>
<dbReference type="GO" id="GO:0043565">
    <property type="term" value="F:sequence-specific DNA binding"/>
    <property type="evidence" value="ECO:0007669"/>
    <property type="project" value="InterPro"/>
</dbReference>
<feature type="domain" description="Response regulatory" evidence="8">
    <location>
        <begin position="3"/>
        <end position="122"/>
    </location>
</feature>
<dbReference type="AlphaFoldDB" id="A0A316A7K1"/>
<dbReference type="InterPro" id="IPR058031">
    <property type="entry name" value="AAA_lid_NorR"/>
</dbReference>
<dbReference type="InterPro" id="IPR025944">
    <property type="entry name" value="Sigma_54_int_dom_CS"/>
</dbReference>
<dbReference type="InterPro" id="IPR001789">
    <property type="entry name" value="Sig_transdc_resp-reg_receiver"/>
</dbReference>
<keyword evidence="5" id="KW-0804">Transcription</keyword>
<dbReference type="PROSITE" id="PS00688">
    <property type="entry name" value="SIGMA54_INTERACT_3"/>
    <property type="match status" value="1"/>
</dbReference>
<dbReference type="PROSITE" id="PS50110">
    <property type="entry name" value="RESPONSE_REGULATORY"/>
    <property type="match status" value="1"/>
</dbReference>
<keyword evidence="3" id="KW-0805">Transcription regulation</keyword>
<dbReference type="RefSeq" id="WP_211320108.1">
    <property type="nucleotide sequence ID" value="NZ_QGDT01000022.1"/>
</dbReference>
<dbReference type="FunFam" id="3.40.50.300:FF:000006">
    <property type="entry name" value="DNA-binding transcriptional regulator NtrC"/>
    <property type="match status" value="1"/>
</dbReference>
<dbReference type="Pfam" id="PF00072">
    <property type="entry name" value="Response_reg"/>
    <property type="match status" value="1"/>
</dbReference>
<evidence type="ECO:0000259" key="8">
    <source>
        <dbReference type="PROSITE" id="PS50110"/>
    </source>
</evidence>
<dbReference type="GO" id="GO:0005524">
    <property type="term" value="F:ATP binding"/>
    <property type="evidence" value="ECO:0007669"/>
    <property type="project" value="UniProtKB-KW"/>
</dbReference>
<keyword evidence="6" id="KW-0597">Phosphoprotein</keyword>
<dbReference type="GO" id="GO:0006355">
    <property type="term" value="P:regulation of DNA-templated transcription"/>
    <property type="evidence" value="ECO:0007669"/>
    <property type="project" value="InterPro"/>
</dbReference>
<keyword evidence="2" id="KW-0067">ATP-binding</keyword>
<dbReference type="Pfam" id="PF00158">
    <property type="entry name" value="Sigma54_activat"/>
    <property type="match status" value="1"/>
</dbReference>
<evidence type="ECO:0000259" key="7">
    <source>
        <dbReference type="PROSITE" id="PS50045"/>
    </source>
</evidence>
<keyword evidence="10" id="KW-1185">Reference proteome</keyword>
<evidence type="ECO:0000256" key="5">
    <source>
        <dbReference type="ARBA" id="ARBA00023163"/>
    </source>
</evidence>
<dbReference type="InterPro" id="IPR025943">
    <property type="entry name" value="Sigma_54_int_dom_ATP-bd_2"/>
</dbReference>
<accession>A0A316A7K1</accession>